<gene>
    <name evidence="1" type="ORF">EUGRSUZ_C02895</name>
</gene>
<dbReference type="InParanoid" id="A0A059CSV5"/>
<name>A0A059CSV5_EUCGR</name>
<proteinExistence type="predicted"/>
<dbReference type="Gramene" id="KCW81538">
    <property type="protein sequence ID" value="KCW81538"/>
    <property type="gene ID" value="EUGRSUZ_C02895"/>
</dbReference>
<evidence type="ECO:0000313" key="1">
    <source>
        <dbReference type="EMBL" id="KCW81538.1"/>
    </source>
</evidence>
<organism evidence="1">
    <name type="scientific">Eucalyptus grandis</name>
    <name type="common">Flooded gum</name>
    <dbReference type="NCBI Taxonomy" id="71139"/>
    <lineage>
        <taxon>Eukaryota</taxon>
        <taxon>Viridiplantae</taxon>
        <taxon>Streptophyta</taxon>
        <taxon>Embryophyta</taxon>
        <taxon>Tracheophyta</taxon>
        <taxon>Spermatophyta</taxon>
        <taxon>Magnoliopsida</taxon>
        <taxon>eudicotyledons</taxon>
        <taxon>Gunneridae</taxon>
        <taxon>Pentapetalae</taxon>
        <taxon>rosids</taxon>
        <taxon>malvids</taxon>
        <taxon>Myrtales</taxon>
        <taxon>Myrtaceae</taxon>
        <taxon>Myrtoideae</taxon>
        <taxon>Eucalypteae</taxon>
        <taxon>Eucalyptus</taxon>
    </lineage>
</organism>
<dbReference type="AlphaFoldDB" id="A0A059CSV5"/>
<sequence length="91" mass="10675">MESEGVSSSAKCSLTFRCARVTDGRWNAVPRNNQQTRKCKTHFFDSLLTKILNSYRMPRKKVLQVTKIKRTDVIENSKRIRFHQETSSKRN</sequence>
<reference evidence="1" key="1">
    <citation type="submission" date="2013-07" db="EMBL/GenBank/DDBJ databases">
        <title>The genome of Eucalyptus grandis.</title>
        <authorList>
            <person name="Schmutz J."/>
            <person name="Hayes R."/>
            <person name="Myburg A."/>
            <person name="Tuskan G."/>
            <person name="Grattapaglia D."/>
            <person name="Rokhsar D.S."/>
        </authorList>
    </citation>
    <scope>NUCLEOTIDE SEQUENCE</scope>
    <source>
        <tissue evidence="1">Leaf extractions</tissue>
    </source>
</reference>
<accession>A0A059CSV5</accession>
<protein>
    <submittedName>
        <fullName evidence="1">Uncharacterized protein</fullName>
    </submittedName>
</protein>
<dbReference type="EMBL" id="KK198755">
    <property type="protein sequence ID" value="KCW81538.1"/>
    <property type="molecule type" value="Genomic_DNA"/>
</dbReference>